<evidence type="ECO:0000313" key="2">
    <source>
        <dbReference type="Proteomes" id="UP000199559"/>
    </source>
</evidence>
<accession>A0A1I3NRT1</accession>
<gene>
    <name evidence="1" type="ORF">SAMN05443431_104233</name>
</gene>
<reference evidence="2" key="1">
    <citation type="submission" date="2016-10" db="EMBL/GenBank/DDBJ databases">
        <authorList>
            <person name="Varghese N."/>
            <person name="Submissions S."/>
        </authorList>
    </citation>
    <scope>NUCLEOTIDE SEQUENCE [LARGE SCALE GENOMIC DNA]</scope>
    <source>
        <strain evidence="2">DSM 28881</strain>
    </source>
</reference>
<dbReference type="STRING" id="1144750.SAMN05443431_104233"/>
<name>A0A1I3NRT1_9FLAO</name>
<organism evidence="1 2">
    <name type="scientific">Olleya namhaensis</name>
    <dbReference type="NCBI Taxonomy" id="1144750"/>
    <lineage>
        <taxon>Bacteria</taxon>
        <taxon>Pseudomonadati</taxon>
        <taxon>Bacteroidota</taxon>
        <taxon>Flavobacteriia</taxon>
        <taxon>Flavobacteriales</taxon>
        <taxon>Flavobacteriaceae</taxon>
    </lineage>
</organism>
<evidence type="ECO:0008006" key="3">
    <source>
        <dbReference type="Google" id="ProtNLM"/>
    </source>
</evidence>
<dbReference type="Proteomes" id="UP000199559">
    <property type="component" value="Unassembled WGS sequence"/>
</dbReference>
<dbReference type="EMBL" id="FORM01000004">
    <property type="protein sequence ID" value="SFJ11680.1"/>
    <property type="molecule type" value="Genomic_DNA"/>
</dbReference>
<protein>
    <recommendedName>
        <fullName evidence="3">Peptidase family M48</fullName>
    </recommendedName>
</protein>
<evidence type="ECO:0000313" key="1">
    <source>
        <dbReference type="EMBL" id="SFJ11680.1"/>
    </source>
</evidence>
<keyword evidence="2" id="KW-1185">Reference proteome</keyword>
<sequence length="201" mass="23203">MLIKLTVLILMTNVLYPQSTIPESIKDEVETALSYYPELKNTAINFEFKKNIKKSTMQAQPTASSFLKRKGKRSYNIFISETVKISGEVYYTKDMPKDVLIGWIGHELGHVMDYKNRSNLNLMWFGIKYLLSDNHIATAERSADTYAVQSGMEDYILKTKDFILSQANIDQSYIARIKKYYLSPEEIMEIINQRDANLSKS</sequence>
<proteinExistence type="predicted"/>
<dbReference type="AlphaFoldDB" id="A0A1I3NRT1"/>